<dbReference type="PANTHER" id="PTHR18964">
    <property type="entry name" value="ROK (REPRESSOR, ORF, KINASE) FAMILY"/>
    <property type="match status" value="1"/>
</dbReference>
<dbReference type="InterPro" id="IPR043129">
    <property type="entry name" value="ATPase_NBD"/>
</dbReference>
<dbReference type="Gene3D" id="3.30.420.40">
    <property type="match status" value="2"/>
</dbReference>
<dbReference type="Proteomes" id="UP000031561">
    <property type="component" value="Unassembled WGS sequence"/>
</dbReference>
<comment type="caution">
    <text evidence="2">The sequence shown here is derived from an EMBL/GenBank/DDBJ whole genome shotgun (WGS) entry which is preliminary data.</text>
</comment>
<dbReference type="EMBL" id="JTHE03000058">
    <property type="protein sequence ID" value="MCM1983195.1"/>
    <property type="molecule type" value="Genomic_DNA"/>
</dbReference>
<accession>A0ABD4T3L3</accession>
<evidence type="ECO:0000313" key="3">
    <source>
        <dbReference type="Proteomes" id="UP000031561"/>
    </source>
</evidence>
<dbReference type="Pfam" id="PF00480">
    <property type="entry name" value="ROK"/>
    <property type="match status" value="1"/>
</dbReference>
<sequence>MNHTVHRVNEAQVLGLDIGGTAIKLGRFDCHGHCLAHGTLATPHPAYPQAVVTAIAAAIPQVDPHHQAIGLGVGMPGPADAAARVARIAINLEGWVEVPLADLLEQAVHYPTTLANDANCAGLGEAWLGAGIPFSDFLLLTLGTGVGGAIIFDKTLYVGKRGAAGDLGLTIFNPEGPPCNSGNRGSLEQYFSATAIVRQTGFSPAVLAQRADAGDPAALQFWADYGRNLGIGLASLTYAFSPEAIILGGGVSASFERFYPTLRQEFEQRVLWSSRENLQILQAALGNRAGMIGAAKLALDRFAQHPGQI</sequence>
<dbReference type="AlphaFoldDB" id="A0ABD4T3L3"/>
<organism evidence="2 3">
    <name type="scientific">Lyngbya confervoides BDU141951</name>
    <dbReference type="NCBI Taxonomy" id="1574623"/>
    <lineage>
        <taxon>Bacteria</taxon>
        <taxon>Bacillati</taxon>
        <taxon>Cyanobacteriota</taxon>
        <taxon>Cyanophyceae</taxon>
        <taxon>Oscillatoriophycideae</taxon>
        <taxon>Oscillatoriales</taxon>
        <taxon>Microcoleaceae</taxon>
        <taxon>Lyngbya</taxon>
    </lineage>
</organism>
<dbReference type="InterPro" id="IPR000600">
    <property type="entry name" value="ROK"/>
</dbReference>
<dbReference type="RefSeq" id="WP_201277418.1">
    <property type="nucleotide sequence ID" value="NZ_JTHE03000058.1"/>
</dbReference>
<keyword evidence="3" id="KW-1185">Reference proteome</keyword>
<comment type="similarity">
    <text evidence="1">Belongs to the ROK (NagC/XylR) family.</text>
</comment>
<reference evidence="2 3" key="1">
    <citation type="journal article" date="2015" name="Genome Announc.">
        <title>Draft Genome Sequence of Filamentous Marine Cyanobacterium Lyngbya confervoides Strain BDU141951.</title>
        <authorList>
            <person name="Chandrababunaidu M.M."/>
            <person name="Sen D."/>
            <person name="Tripathy S."/>
        </authorList>
    </citation>
    <scope>NUCLEOTIDE SEQUENCE [LARGE SCALE GENOMIC DNA]</scope>
    <source>
        <strain evidence="2 3">BDU141951</strain>
    </source>
</reference>
<dbReference type="PANTHER" id="PTHR18964:SF149">
    <property type="entry name" value="BIFUNCTIONAL UDP-N-ACETYLGLUCOSAMINE 2-EPIMERASE_N-ACETYLMANNOSAMINE KINASE"/>
    <property type="match status" value="1"/>
</dbReference>
<dbReference type="SUPFAM" id="SSF53067">
    <property type="entry name" value="Actin-like ATPase domain"/>
    <property type="match status" value="1"/>
</dbReference>
<protein>
    <submittedName>
        <fullName evidence="2">ROK family protein</fullName>
    </submittedName>
</protein>
<name>A0ABD4T3L3_9CYAN</name>
<proteinExistence type="inferred from homology"/>
<evidence type="ECO:0000256" key="1">
    <source>
        <dbReference type="ARBA" id="ARBA00006479"/>
    </source>
</evidence>
<gene>
    <name evidence="2" type="ORF">QQ91_0010210</name>
</gene>
<evidence type="ECO:0000313" key="2">
    <source>
        <dbReference type="EMBL" id="MCM1983195.1"/>
    </source>
</evidence>